<evidence type="ECO:0000256" key="5">
    <source>
        <dbReference type="ARBA" id="ARBA00022989"/>
    </source>
</evidence>
<feature type="transmembrane region" description="Helical" evidence="7">
    <location>
        <begin position="189"/>
        <end position="215"/>
    </location>
</feature>
<feature type="domain" description="ABC transmembrane type-1" evidence="8">
    <location>
        <begin position="69"/>
        <end position="261"/>
    </location>
</feature>
<feature type="transmembrane region" description="Helical" evidence="7">
    <location>
        <begin position="105"/>
        <end position="125"/>
    </location>
</feature>
<dbReference type="InterPro" id="IPR050901">
    <property type="entry name" value="BP-dep_ABC_trans_perm"/>
</dbReference>
<feature type="transmembrane region" description="Helical" evidence="7">
    <location>
        <begin position="137"/>
        <end position="154"/>
    </location>
</feature>
<evidence type="ECO:0000256" key="6">
    <source>
        <dbReference type="ARBA" id="ARBA00023136"/>
    </source>
</evidence>
<keyword evidence="2 7" id="KW-0813">Transport</keyword>
<comment type="similarity">
    <text evidence="7">Belongs to the binding-protein-dependent transport system permease family.</text>
</comment>
<evidence type="ECO:0000259" key="8">
    <source>
        <dbReference type="PROSITE" id="PS50928"/>
    </source>
</evidence>
<dbReference type="EMBL" id="JAUHTR010000002">
    <property type="protein sequence ID" value="MDN4524081.1"/>
    <property type="molecule type" value="Genomic_DNA"/>
</dbReference>
<dbReference type="SUPFAM" id="SSF161098">
    <property type="entry name" value="MetI-like"/>
    <property type="match status" value="1"/>
</dbReference>
<evidence type="ECO:0000256" key="7">
    <source>
        <dbReference type="RuleBase" id="RU363032"/>
    </source>
</evidence>
<dbReference type="RefSeq" id="WP_301165133.1">
    <property type="nucleotide sequence ID" value="NZ_JAUHTR010000002.1"/>
</dbReference>
<proteinExistence type="inferred from homology"/>
<evidence type="ECO:0000256" key="1">
    <source>
        <dbReference type="ARBA" id="ARBA00004651"/>
    </source>
</evidence>
<comment type="caution">
    <text evidence="9">The sequence shown here is derived from an EMBL/GenBank/DDBJ whole genome shotgun (WGS) entry which is preliminary data.</text>
</comment>
<sequence>MKKMGYRRTKNILPYFSLLFIAAMFILPLLWVIVASFDSQAQQSLKLPDSFTLSNYSSVLSDPANQRAFMIGLLLSGCQTLIVVFCSALAAYPLSRFKLKGKQKLMLVILFLTSLPITAVMVPVYQLFLMINLQDSIIGTMLFLSASSLPYGIWMMKNFMDNVPVELEESAWIDGASLFTSLRRVVAPLMVPGLFTVCIFTFIGSWGNFFVPFILLQSPDKLPASVTIFQFFGQFGTVQYGQLAAYSMLYMIPTFVLYGIAQRYMSQGFVLSGAAKG</sequence>
<dbReference type="PANTHER" id="PTHR32243">
    <property type="entry name" value="MALTOSE TRANSPORT SYSTEM PERMEASE-RELATED"/>
    <property type="match status" value="1"/>
</dbReference>
<name>A0ABT8HTJ6_9BACL</name>
<dbReference type="InterPro" id="IPR035906">
    <property type="entry name" value="MetI-like_sf"/>
</dbReference>
<evidence type="ECO:0000256" key="2">
    <source>
        <dbReference type="ARBA" id="ARBA00022448"/>
    </source>
</evidence>
<reference evidence="9" key="1">
    <citation type="submission" date="2023-07" db="EMBL/GenBank/DDBJ databases">
        <title>Fictibacillus sp. isolated from freshwater pond.</title>
        <authorList>
            <person name="Kirdat K."/>
            <person name="Bhat A."/>
            <person name="Mourya A."/>
            <person name="Yadav A."/>
        </authorList>
    </citation>
    <scope>NUCLEOTIDE SEQUENCE</scope>
    <source>
        <strain evidence="9">NE201</strain>
    </source>
</reference>
<dbReference type="Gene3D" id="1.10.3720.10">
    <property type="entry name" value="MetI-like"/>
    <property type="match status" value="1"/>
</dbReference>
<feature type="transmembrane region" description="Helical" evidence="7">
    <location>
        <begin position="68"/>
        <end position="93"/>
    </location>
</feature>
<keyword evidence="5 7" id="KW-1133">Transmembrane helix</keyword>
<keyword evidence="6 7" id="KW-0472">Membrane</keyword>
<evidence type="ECO:0000256" key="4">
    <source>
        <dbReference type="ARBA" id="ARBA00022692"/>
    </source>
</evidence>
<dbReference type="Pfam" id="PF00528">
    <property type="entry name" value="BPD_transp_1"/>
    <property type="match status" value="1"/>
</dbReference>
<dbReference type="CDD" id="cd06261">
    <property type="entry name" value="TM_PBP2"/>
    <property type="match status" value="1"/>
</dbReference>
<keyword evidence="3" id="KW-1003">Cell membrane</keyword>
<dbReference type="Proteomes" id="UP001172721">
    <property type="component" value="Unassembled WGS sequence"/>
</dbReference>
<protein>
    <submittedName>
        <fullName evidence="9">Carbohydrate ABC transporter permease</fullName>
    </submittedName>
</protein>
<keyword evidence="4 7" id="KW-0812">Transmembrane</keyword>
<comment type="subcellular location">
    <subcellularLocation>
        <location evidence="1 7">Cell membrane</location>
        <topology evidence="1 7">Multi-pass membrane protein</topology>
    </subcellularLocation>
</comment>
<dbReference type="PANTHER" id="PTHR32243:SF18">
    <property type="entry name" value="INNER MEMBRANE ABC TRANSPORTER PERMEASE PROTEIN YCJP"/>
    <property type="match status" value="1"/>
</dbReference>
<dbReference type="InterPro" id="IPR000515">
    <property type="entry name" value="MetI-like"/>
</dbReference>
<keyword evidence="10" id="KW-1185">Reference proteome</keyword>
<evidence type="ECO:0000313" key="10">
    <source>
        <dbReference type="Proteomes" id="UP001172721"/>
    </source>
</evidence>
<dbReference type="PROSITE" id="PS50928">
    <property type="entry name" value="ABC_TM1"/>
    <property type="match status" value="1"/>
</dbReference>
<evidence type="ECO:0000256" key="3">
    <source>
        <dbReference type="ARBA" id="ARBA00022475"/>
    </source>
</evidence>
<gene>
    <name evidence="9" type="ORF">QYB97_06325</name>
</gene>
<feature type="transmembrane region" description="Helical" evidence="7">
    <location>
        <begin position="12"/>
        <end position="37"/>
    </location>
</feature>
<accession>A0ABT8HTJ6</accession>
<feature type="transmembrane region" description="Helical" evidence="7">
    <location>
        <begin position="243"/>
        <end position="261"/>
    </location>
</feature>
<evidence type="ECO:0000313" key="9">
    <source>
        <dbReference type="EMBL" id="MDN4524081.1"/>
    </source>
</evidence>
<organism evidence="9 10">
    <name type="scientific">Fictibacillus fluitans</name>
    <dbReference type="NCBI Taxonomy" id="3058422"/>
    <lineage>
        <taxon>Bacteria</taxon>
        <taxon>Bacillati</taxon>
        <taxon>Bacillota</taxon>
        <taxon>Bacilli</taxon>
        <taxon>Bacillales</taxon>
        <taxon>Fictibacillaceae</taxon>
        <taxon>Fictibacillus</taxon>
    </lineage>
</organism>